<dbReference type="EnsemblMetazoa" id="CLYHEMT009751.2">
    <property type="protein sequence ID" value="CLYHEMP009751.2"/>
    <property type="gene ID" value="CLYHEMG009751"/>
</dbReference>
<keyword evidence="2" id="KW-1185">Reference proteome</keyword>
<organism evidence="1 2">
    <name type="scientific">Clytia hemisphaerica</name>
    <dbReference type="NCBI Taxonomy" id="252671"/>
    <lineage>
        <taxon>Eukaryota</taxon>
        <taxon>Metazoa</taxon>
        <taxon>Cnidaria</taxon>
        <taxon>Hydrozoa</taxon>
        <taxon>Hydroidolina</taxon>
        <taxon>Leptothecata</taxon>
        <taxon>Obeliida</taxon>
        <taxon>Clytiidae</taxon>
        <taxon>Clytia</taxon>
    </lineage>
</organism>
<reference evidence="1" key="1">
    <citation type="submission" date="2021-01" db="UniProtKB">
        <authorList>
            <consortium name="EnsemblMetazoa"/>
        </authorList>
    </citation>
    <scope>IDENTIFICATION</scope>
</reference>
<accession>A0A7M5WLL5</accession>
<proteinExistence type="predicted"/>
<sequence length="179" mass="20459">MPTSTGKRYFNEVSNSTNRDVKTSKILKLDETKLVVSVPSENEKSSDKSTSTCIVNEGVEETNISKLDISDSCQNGPKKSRKFTNVLRSERPLKSMGMYTKYELHGIVPENVVDALKKEKNQKYRQLKRGTKNSKDPSNIDTNLLSMQQVFQRNGGKLLSGKWYRSFKTSRKWKRKDVS</sequence>
<dbReference type="AlphaFoldDB" id="A0A7M5WLL5"/>
<dbReference type="Proteomes" id="UP000594262">
    <property type="component" value="Unplaced"/>
</dbReference>
<protein>
    <submittedName>
        <fullName evidence="1">Uncharacterized protein</fullName>
    </submittedName>
</protein>
<evidence type="ECO:0000313" key="1">
    <source>
        <dbReference type="EnsemblMetazoa" id="CLYHEMP009751.2"/>
    </source>
</evidence>
<name>A0A7M5WLL5_9CNID</name>
<evidence type="ECO:0000313" key="2">
    <source>
        <dbReference type="Proteomes" id="UP000594262"/>
    </source>
</evidence>